<feature type="compositionally biased region" description="Gly residues" evidence="1">
    <location>
        <begin position="384"/>
        <end position="405"/>
    </location>
</feature>
<feature type="region of interest" description="Disordered" evidence="1">
    <location>
        <begin position="179"/>
        <end position="207"/>
    </location>
</feature>
<gene>
    <name evidence="3" type="ORF">Vafri_17731</name>
</gene>
<sequence>MTSEYGDDEVAEGLLRVAAQLQNFAASVLGLELDYVMPDIQGLTGWVAGARSQSRQPVILHFRAPRDGEPAGAIPAQSPTISPPDPSHPVSLERYLDEIPAELFVDSTPSGVPLRSPLYLRTMCAAHTSSRPDSQQLPSKPEHPNLAVMLNAVDDRGALLAGGLLVPAASGITSRSTAASAGAMSSSPVPLPAPEPPPTTSGSPESLPPGVATVGVSWHPGCSLAEYLRSPTAAASCGLYGSGPGDQHLRFVLLQLVAAVCHLHARGYTLGGCISPETVFLQPGGWLQLLPPPLDQPLPHVPQSVQPATPLPRLPSCLQNLPPTLPALTRAWQHHALSTLDYLMLINIMAGRRLGDRTFHPFVPWVTDFTVPPRVMLAGSSSGDTGGSSGNGSRGGSAGGGSTGR</sequence>
<dbReference type="InterPro" id="IPR052651">
    <property type="entry name" value="WDR81"/>
</dbReference>
<evidence type="ECO:0000259" key="2">
    <source>
        <dbReference type="PROSITE" id="PS50197"/>
    </source>
</evidence>
<evidence type="ECO:0000313" key="4">
    <source>
        <dbReference type="Proteomes" id="UP000747399"/>
    </source>
</evidence>
<comment type="caution">
    <text evidence="3">The sequence shown here is derived from an EMBL/GenBank/DDBJ whole genome shotgun (WGS) entry which is preliminary data.</text>
</comment>
<feature type="compositionally biased region" description="Pro residues" evidence="1">
    <location>
        <begin position="189"/>
        <end position="199"/>
    </location>
</feature>
<feature type="non-terminal residue" evidence="3">
    <location>
        <position position="1"/>
    </location>
</feature>
<dbReference type="AlphaFoldDB" id="A0A8J4F727"/>
<proteinExistence type="predicted"/>
<dbReference type="Gene3D" id="1.10.1540.10">
    <property type="entry name" value="BEACH domain"/>
    <property type="match status" value="1"/>
</dbReference>
<dbReference type="EMBL" id="BNCO01000061">
    <property type="protein sequence ID" value="GIL63866.1"/>
    <property type="molecule type" value="Genomic_DNA"/>
</dbReference>
<feature type="region of interest" description="Disordered" evidence="1">
    <location>
        <begin position="377"/>
        <end position="405"/>
    </location>
</feature>
<feature type="compositionally biased region" description="Low complexity" evidence="1">
    <location>
        <begin position="179"/>
        <end position="188"/>
    </location>
</feature>
<accession>A0A8J4F727</accession>
<feature type="domain" description="BEACH" evidence="2">
    <location>
        <begin position="317"/>
        <end position="405"/>
    </location>
</feature>
<dbReference type="PANTHER" id="PTHR44662">
    <property type="entry name" value="WD REPEAT-CONTAINING PROTEIN 81"/>
    <property type="match status" value="1"/>
</dbReference>
<name>A0A8J4F727_9CHLO</name>
<dbReference type="InterPro" id="IPR036372">
    <property type="entry name" value="BEACH_dom_sf"/>
</dbReference>
<dbReference type="PANTHER" id="PTHR44662:SF1">
    <property type="entry name" value="WD REPEAT-CONTAINING PROTEIN 81"/>
    <property type="match status" value="1"/>
</dbReference>
<dbReference type="Pfam" id="PF02138">
    <property type="entry name" value="Beach"/>
    <property type="match status" value="1"/>
</dbReference>
<keyword evidence="4" id="KW-1185">Reference proteome</keyword>
<protein>
    <recommendedName>
        <fullName evidence="2">BEACH domain-containing protein</fullName>
    </recommendedName>
</protein>
<dbReference type="Proteomes" id="UP000747399">
    <property type="component" value="Unassembled WGS sequence"/>
</dbReference>
<dbReference type="InterPro" id="IPR000409">
    <property type="entry name" value="BEACH_dom"/>
</dbReference>
<dbReference type="SUPFAM" id="SSF81837">
    <property type="entry name" value="BEACH domain"/>
    <property type="match status" value="1"/>
</dbReference>
<organism evidence="3 4">
    <name type="scientific">Volvox africanus</name>
    <dbReference type="NCBI Taxonomy" id="51714"/>
    <lineage>
        <taxon>Eukaryota</taxon>
        <taxon>Viridiplantae</taxon>
        <taxon>Chlorophyta</taxon>
        <taxon>core chlorophytes</taxon>
        <taxon>Chlorophyceae</taxon>
        <taxon>CS clade</taxon>
        <taxon>Chlamydomonadales</taxon>
        <taxon>Volvocaceae</taxon>
        <taxon>Volvox</taxon>
    </lineage>
</organism>
<evidence type="ECO:0000256" key="1">
    <source>
        <dbReference type="SAM" id="MobiDB-lite"/>
    </source>
</evidence>
<dbReference type="PROSITE" id="PS50197">
    <property type="entry name" value="BEACH"/>
    <property type="match status" value="1"/>
</dbReference>
<reference evidence="3" key="1">
    <citation type="journal article" date="2021" name="Proc. Natl. Acad. Sci. U.S.A.">
        <title>Three genomes in the algal genus Volvox reveal the fate of a haploid sex-determining region after a transition to homothallism.</title>
        <authorList>
            <person name="Yamamoto K."/>
            <person name="Hamaji T."/>
            <person name="Kawai-Toyooka H."/>
            <person name="Matsuzaki R."/>
            <person name="Takahashi F."/>
            <person name="Nishimura Y."/>
            <person name="Kawachi M."/>
            <person name="Noguchi H."/>
            <person name="Minakuchi Y."/>
            <person name="Umen J.G."/>
            <person name="Toyoda A."/>
            <person name="Nozaki H."/>
        </authorList>
    </citation>
    <scope>NUCLEOTIDE SEQUENCE</scope>
    <source>
        <strain evidence="3">NIES-3780</strain>
    </source>
</reference>
<evidence type="ECO:0000313" key="3">
    <source>
        <dbReference type="EMBL" id="GIL63866.1"/>
    </source>
</evidence>